<dbReference type="Proteomes" id="UP000292445">
    <property type="component" value="Unassembled WGS sequence"/>
</dbReference>
<dbReference type="InterPro" id="IPR036390">
    <property type="entry name" value="WH_DNA-bd_sf"/>
</dbReference>
<dbReference type="Pfam" id="PF03466">
    <property type="entry name" value="LysR_substrate"/>
    <property type="match status" value="1"/>
</dbReference>
<keyword evidence="4" id="KW-0804">Transcription</keyword>
<dbReference type="RefSeq" id="WP_130359330.1">
    <property type="nucleotide sequence ID" value="NZ_SGXC01000002.1"/>
</dbReference>
<dbReference type="FunFam" id="3.40.190.290:FF:000001">
    <property type="entry name" value="Transcriptional regulator, LysR family"/>
    <property type="match status" value="1"/>
</dbReference>
<dbReference type="EMBL" id="SGXC01000002">
    <property type="protein sequence ID" value="RZS81485.1"/>
    <property type="molecule type" value="Genomic_DNA"/>
</dbReference>
<proteinExistence type="inferred from homology"/>
<dbReference type="InterPro" id="IPR036388">
    <property type="entry name" value="WH-like_DNA-bd_sf"/>
</dbReference>
<dbReference type="FunFam" id="1.10.10.10:FF:000001">
    <property type="entry name" value="LysR family transcriptional regulator"/>
    <property type="match status" value="1"/>
</dbReference>
<dbReference type="PANTHER" id="PTHR30537">
    <property type="entry name" value="HTH-TYPE TRANSCRIPTIONAL REGULATOR"/>
    <property type="match status" value="1"/>
</dbReference>
<keyword evidence="3" id="KW-0238">DNA-binding</keyword>
<keyword evidence="2" id="KW-0805">Transcription regulation</keyword>
<dbReference type="GO" id="GO:0043565">
    <property type="term" value="F:sequence-specific DNA binding"/>
    <property type="evidence" value="ECO:0007669"/>
    <property type="project" value="TreeGrafter"/>
</dbReference>
<keyword evidence="7" id="KW-1185">Reference proteome</keyword>
<organism evidence="6 7">
    <name type="scientific">Pigmentiphaga kullae</name>
    <dbReference type="NCBI Taxonomy" id="151784"/>
    <lineage>
        <taxon>Bacteria</taxon>
        <taxon>Pseudomonadati</taxon>
        <taxon>Pseudomonadota</taxon>
        <taxon>Betaproteobacteria</taxon>
        <taxon>Burkholderiales</taxon>
        <taxon>Alcaligenaceae</taxon>
        <taxon>Pigmentiphaga</taxon>
    </lineage>
</organism>
<dbReference type="Gene3D" id="3.40.190.290">
    <property type="match status" value="1"/>
</dbReference>
<reference evidence="6 7" key="1">
    <citation type="submission" date="2019-02" db="EMBL/GenBank/DDBJ databases">
        <title>Genomic Encyclopedia of Type Strains, Phase IV (KMG-IV): sequencing the most valuable type-strain genomes for metagenomic binning, comparative biology and taxonomic classification.</title>
        <authorList>
            <person name="Goeker M."/>
        </authorList>
    </citation>
    <scope>NUCLEOTIDE SEQUENCE [LARGE SCALE GENOMIC DNA]</scope>
    <source>
        <strain evidence="6 7">K24</strain>
    </source>
</reference>
<accession>A0A4Q7NEQ1</accession>
<dbReference type="GO" id="GO:0003700">
    <property type="term" value="F:DNA-binding transcription factor activity"/>
    <property type="evidence" value="ECO:0007669"/>
    <property type="project" value="InterPro"/>
</dbReference>
<dbReference type="OrthoDB" id="9786526at2"/>
<dbReference type="SUPFAM" id="SSF46785">
    <property type="entry name" value="Winged helix' DNA-binding domain"/>
    <property type="match status" value="1"/>
</dbReference>
<evidence type="ECO:0000313" key="6">
    <source>
        <dbReference type="EMBL" id="RZS81485.1"/>
    </source>
</evidence>
<dbReference type="AlphaFoldDB" id="A0A4Q7NEQ1"/>
<dbReference type="PROSITE" id="PS50931">
    <property type="entry name" value="HTH_LYSR"/>
    <property type="match status" value="1"/>
</dbReference>
<evidence type="ECO:0000256" key="1">
    <source>
        <dbReference type="ARBA" id="ARBA00009437"/>
    </source>
</evidence>
<dbReference type="GO" id="GO:0006351">
    <property type="term" value="P:DNA-templated transcription"/>
    <property type="evidence" value="ECO:0007669"/>
    <property type="project" value="TreeGrafter"/>
</dbReference>
<dbReference type="CDD" id="cd08422">
    <property type="entry name" value="PBP2_CrgA_like"/>
    <property type="match status" value="1"/>
</dbReference>
<evidence type="ECO:0000256" key="2">
    <source>
        <dbReference type="ARBA" id="ARBA00023015"/>
    </source>
</evidence>
<comment type="similarity">
    <text evidence="1">Belongs to the LysR transcriptional regulatory family.</text>
</comment>
<dbReference type="Gene3D" id="1.10.10.10">
    <property type="entry name" value="Winged helix-like DNA-binding domain superfamily/Winged helix DNA-binding domain"/>
    <property type="match status" value="1"/>
</dbReference>
<comment type="caution">
    <text evidence="6">The sequence shown here is derived from an EMBL/GenBank/DDBJ whole genome shotgun (WGS) entry which is preliminary data.</text>
</comment>
<dbReference type="InterPro" id="IPR005119">
    <property type="entry name" value="LysR_subst-bd"/>
</dbReference>
<evidence type="ECO:0000256" key="4">
    <source>
        <dbReference type="ARBA" id="ARBA00023163"/>
    </source>
</evidence>
<dbReference type="SUPFAM" id="SSF53850">
    <property type="entry name" value="Periplasmic binding protein-like II"/>
    <property type="match status" value="1"/>
</dbReference>
<dbReference type="InterPro" id="IPR000847">
    <property type="entry name" value="LysR_HTH_N"/>
</dbReference>
<evidence type="ECO:0000259" key="5">
    <source>
        <dbReference type="PROSITE" id="PS50931"/>
    </source>
</evidence>
<evidence type="ECO:0000256" key="3">
    <source>
        <dbReference type="ARBA" id="ARBA00023125"/>
    </source>
</evidence>
<evidence type="ECO:0000313" key="7">
    <source>
        <dbReference type="Proteomes" id="UP000292445"/>
    </source>
</evidence>
<sequence length="320" mass="35034">MDRLSAMRVFVEVVDRGSQSAAAEALELSRPAVSRYLAELEEWVGARLLHRTTRRLSLTPPGAEVLARCRQMLELEGDMRAAVSSPDSAPRGVLRVTASTSFGQAHLAPAIVDYTRRYPDVAVDMVMADRTVNLVDERIDLALRVTNDLDPNLIARRLAACRSVLCASPDYLRQQGTPGRLEELGLHNCLTHSYTGKSRWHFVRAGAPVSVAVGGNISSNEATTLVEAAVCGAGIAMLPTYAVGELVRAERLRVLLPETPPRDMTLYGVYTSRKHMPPTLRTLLDFLAQRFSDPPAWDTELQDTLAAQAAPGRRGASRHQ</sequence>
<feature type="domain" description="HTH lysR-type" evidence="5">
    <location>
        <begin position="1"/>
        <end position="59"/>
    </location>
</feature>
<dbReference type="InterPro" id="IPR058163">
    <property type="entry name" value="LysR-type_TF_proteobact-type"/>
</dbReference>
<gene>
    <name evidence="6" type="ORF">EV675_4109</name>
</gene>
<name>A0A4Q7NEQ1_9BURK</name>
<dbReference type="Pfam" id="PF00126">
    <property type="entry name" value="HTH_1"/>
    <property type="match status" value="1"/>
</dbReference>
<dbReference type="PANTHER" id="PTHR30537:SF35">
    <property type="entry name" value="TRANSCRIPTIONAL REGULATORY PROTEIN"/>
    <property type="match status" value="1"/>
</dbReference>
<protein>
    <submittedName>
        <fullName evidence="6">LysR family transcriptional regulator</fullName>
    </submittedName>
</protein>